<reference evidence="1 2" key="1">
    <citation type="journal article" date="2017" name="BMC Genomics">
        <title>Comparative genomic and phylogenomic analyses of the Bifidobacteriaceae family.</title>
        <authorList>
            <person name="Lugli G.A."/>
            <person name="Milani C."/>
            <person name="Turroni F."/>
            <person name="Duranti S."/>
            <person name="Mancabelli L."/>
            <person name="Mangifesta M."/>
            <person name="Ferrario C."/>
            <person name="Modesto M."/>
            <person name="Mattarelli P."/>
            <person name="Jiri K."/>
            <person name="van Sinderen D."/>
            <person name="Ventura M."/>
        </authorList>
    </citation>
    <scope>NUCLEOTIDE SEQUENCE [LARGE SCALE GENOMIC DNA]</scope>
    <source>
        <strain evidence="1 2">DSM 100216</strain>
    </source>
</reference>
<protein>
    <submittedName>
        <fullName evidence="1">Carboxylesterase</fullName>
    </submittedName>
</protein>
<dbReference type="InterPro" id="IPR029058">
    <property type="entry name" value="AB_hydrolase_fold"/>
</dbReference>
<dbReference type="SUPFAM" id="SSF53474">
    <property type="entry name" value="alpha/beta-Hydrolases"/>
    <property type="match status" value="1"/>
</dbReference>
<dbReference type="Proteomes" id="UP000216057">
    <property type="component" value="Unassembled WGS sequence"/>
</dbReference>
<dbReference type="AlphaFoldDB" id="A0A261G800"/>
<dbReference type="EMBL" id="MWWZ01000008">
    <property type="protein sequence ID" value="OZG67550.1"/>
    <property type="molecule type" value="Genomic_DNA"/>
</dbReference>
<evidence type="ECO:0000313" key="1">
    <source>
        <dbReference type="EMBL" id="OZG67550.1"/>
    </source>
</evidence>
<accession>A0A261G800</accession>
<sequence>MGEPSQGLHLAYGRVFSIRQSWVSFACTGVPAADGLPEWEPYTHESGATMLLDDNSELVHHHDQALMSLLAPDYQC</sequence>
<organism evidence="1 2">
    <name type="scientific">Bifidobacterium eulemuris</name>
    <dbReference type="NCBI Taxonomy" id="1765219"/>
    <lineage>
        <taxon>Bacteria</taxon>
        <taxon>Bacillati</taxon>
        <taxon>Actinomycetota</taxon>
        <taxon>Actinomycetes</taxon>
        <taxon>Bifidobacteriales</taxon>
        <taxon>Bifidobacteriaceae</taxon>
        <taxon>Bifidobacterium</taxon>
    </lineage>
</organism>
<proteinExistence type="predicted"/>
<dbReference type="Gene3D" id="3.40.50.1820">
    <property type="entry name" value="alpha/beta hydrolase"/>
    <property type="match status" value="1"/>
</dbReference>
<evidence type="ECO:0000313" key="2">
    <source>
        <dbReference type="Proteomes" id="UP000216057"/>
    </source>
</evidence>
<name>A0A261G800_9BIFI</name>
<gene>
    <name evidence="1" type="ORF">BEUL_1641</name>
</gene>
<comment type="caution">
    <text evidence="1">The sequence shown here is derived from an EMBL/GenBank/DDBJ whole genome shotgun (WGS) entry which is preliminary data.</text>
</comment>